<evidence type="ECO:0000313" key="2">
    <source>
        <dbReference type="Proteomes" id="UP000183832"/>
    </source>
</evidence>
<proteinExistence type="predicted"/>
<protein>
    <submittedName>
        <fullName evidence="1">CLUMA_CG009290, isoform A</fullName>
    </submittedName>
</protein>
<name>A0A1J1IBM6_9DIPT</name>
<organism evidence="1 2">
    <name type="scientific">Clunio marinus</name>
    <dbReference type="NCBI Taxonomy" id="568069"/>
    <lineage>
        <taxon>Eukaryota</taxon>
        <taxon>Metazoa</taxon>
        <taxon>Ecdysozoa</taxon>
        <taxon>Arthropoda</taxon>
        <taxon>Hexapoda</taxon>
        <taxon>Insecta</taxon>
        <taxon>Pterygota</taxon>
        <taxon>Neoptera</taxon>
        <taxon>Endopterygota</taxon>
        <taxon>Diptera</taxon>
        <taxon>Nematocera</taxon>
        <taxon>Chironomoidea</taxon>
        <taxon>Chironomidae</taxon>
        <taxon>Clunio</taxon>
    </lineage>
</organism>
<reference evidence="1 2" key="1">
    <citation type="submission" date="2015-04" db="EMBL/GenBank/DDBJ databases">
        <authorList>
            <person name="Syromyatnikov M.Y."/>
            <person name="Popov V.N."/>
        </authorList>
    </citation>
    <scope>NUCLEOTIDE SEQUENCE [LARGE SCALE GENOMIC DNA]</scope>
</reference>
<dbReference type="EMBL" id="CVRI01000043">
    <property type="protein sequence ID" value="CRK95841.1"/>
    <property type="molecule type" value="Genomic_DNA"/>
</dbReference>
<gene>
    <name evidence="1" type="ORF">CLUMA_CG009290</name>
</gene>
<accession>A0A1J1IBM6</accession>
<sequence length="88" mass="10499">MYNLSWREKKFLSLCRKKDQKAKRPTQDQTSQHFLFAQVIADSQLPTIDNIHDKCKPNKMSLRRENDRSLTTRQSHIAMEKRLNQLNV</sequence>
<dbReference type="Proteomes" id="UP000183832">
    <property type="component" value="Unassembled WGS sequence"/>
</dbReference>
<evidence type="ECO:0000313" key="1">
    <source>
        <dbReference type="EMBL" id="CRK95841.1"/>
    </source>
</evidence>
<keyword evidence="2" id="KW-1185">Reference proteome</keyword>
<dbReference type="AlphaFoldDB" id="A0A1J1IBM6"/>